<evidence type="ECO:0000313" key="2">
    <source>
        <dbReference type="Proteomes" id="UP001516061"/>
    </source>
</evidence>
<dbReference type="EMBL" id="JABSNM010000005">
    <property type="protein sequence ID" value="NRT55857.1"/>
    <property type="molecule type" value="Genomic_DNA"/>
</dbReference>
<dbReference type="Proteomes" id="UP001516061">
    <property type="component" value="Unassembled WGS sequence"/>
</dbReference>
<reference evidence="1 2" key="1">
    <citation type="submission" date="2020-05" db="EMBL/GenBank/DDBJ databases">
        <title>Genomic Encyclopedia of Type Strains, Phase IV (KMG-V): Genome sequencing to study the core and pangenomes of soil and plant-associated prokaryotes.</title>
        <authorList>
            <person name="Whitman W."/>
        </authorList>
    </citation>
    <scope>NUCLEOTIDE SEQUENCE [LARGE SCALE GENOMIC DNA]</scope>
    <source>
        <strain evidence="1 2">C29</strain>
    </source>
</reference>
<keyword evidence="2" id="KW-1185">Reference proteome</keyword>
<name>A0ABX2G362_9BURK</name>
<evidence type="ECO:0000313" key="1">
    <source>
        <dbReference type="EMBL" id="NRT55857.1"/>
    </source>
</evidence>
<accession>A0ABX2G362</accession>
<organism evidence="1 2">
    <name type="scientific">Sphaerotilus uruguayifluvii</name>
    <dbReference type="NCBI Taxonomy" id="2735897"/>
    <lineage>
        <taxon>Bacteria</taxon>
        <taxon>Pseudomonadati</taxon>
        <taxon>Pseudomonadota</taxon>
        <taxon>Betaproteobacteria</taxon>
        <taxon>Burkholderiales</taxon>
        <taxon>Sphaerotilaceae</taxon>
        <taxon>Sphaerotilus</taxon>
    </lineage>
</organism>
<proteinExistence type="predicted"/>
<gene>
    <name evidence="1" type="ORF">HNQ01_001587</name>
</gene>
<protein>
    <submittedName>
        <fullName evidence="1">Uncharacterized protein</fullName>
    </submittedName>
</protein>
<comment type="caution">
    <text evidence="1">The sequence shown here is derived from an EMBL/GenBank/DDBJ whole genome shotgun (WGS) entry which is preliminary data.</text>
</comment>
<sequence length="118" mass="13191">MTMTELNWTVSSPTPDQITLALVEGDFSVSTTLSRADARQLESALSERGSTGSHRETWLLECPLLDTRRPARLTIYQSSRTLNGVTSVWLDASARRHLRETLHQHLDRQPATHGVSAH</sequence>
<dbReference type="RefSeq" id="WP_173804823.1">
    <property type="nucleotide sequence ID" value="NZ_JABSNM010000005.1"/>
</dbReference>